<reference evidence="2 3" key="1">
    <citation type="submission" date="2024-04" db="EMBL/GenBank/DDBJ databases">
        <authorList>
            <person name="Fracassetti M."/>
        </authorList>
    </citation>
    <scope>NUCLEOTIDE SEQUENCE [LARGE SCALE GENOMIC DNA]</scope>
</reference>
<dbReference type="PANTHER" id="PTHR44542">
    <property type="entry name" value="THIOSULFATE SULFURTRANSFERASE 18"/>
    <property type="match status" value="1"/>
</dbReference>
<feature type="domain" description="Rhodanese" evidence="1">
    <location>
        <begin position="25"/>
        <end position="154"/>
    </location>
</feature>
<dbReference type="InterPro" id="IPR001763">
    <property type="entry name" value="Rhodanese-like_dom"/>
</dbReference>
<name>A0AAV2CYG8_9ROSI</name>
<dbReference type="EMBL" id="OZ034814">
    <property type="protein sequence ID" value="CAL1361151.1"/>
    <property type="molecule type" value="Genomic_DNA"/>
</dbReference>
<dbReference type="InterPro" id="IPR036873">
    <property type="entry name" value="Rhodanese-like_dom_sf"/>
</dbReference>
<dbReference type="Proteomes" id="UP001497516">
    <property type="component" value="Chromosome 10"/>
</dbReference>
<dbReference type="GO" id="GO:0003824">
    <property type="term" value="F:catalytic activity"/>
    <property type="evidence" value="ECO:0007669"/>
    <property type="project" value="InterPro"/>
</dbReference>
<dbReference type="SMART" id="SM00450">
    <property type="entry name" value="RHOD"/>
    <property type="match status" value="1"/>
</dbReference>
<dbReference type="InterPro" id="IPR044684">
    <property type="entry name" value="STR17/STR18/HARC1-like"/>
</dbReference>
<dbReference type="Gene3D" id="3.40.250.10">
    <property type="entry name" value="Rhodanese-like domain"/>
    <property type="match status" value="1"/>
</dbReference>
<gene>
    <name evidence="2" type="ORF">LTRI10_LOCUS8540</name>
</gene>
<keyword evidence="3" id="KW-1185">Reference proteome</keyword>
<dbReference type="CDD" id="cd00158">
    <property type="entry name" value="RHOD"/>
    <property type="match status" value="1"/>
</dbReference>
<accession>A0AAV2CYG8</accession>
<dbReference type="PROSITE" id="PS50206">
    <property type="entry name" value="RHODANESE_3"/>
    <property type="match status" value="1"/>
</dbReference>
<protein>
    <recommendedName>
        <fullName evidence="1">Rhodanese domain-containing protein</fullName>
    </recommendedName>
</protein>
<dbReference type="AlphaFoldDB" id="A0AAV2CYG8"/>
<evidence type="ECO:0000259" key="1">
    <source>
        <dbReference type="PROSITE" id="PS50206"/>
    </source>
</evidence>
<dbReference type="SUPFAM" id="SSF52821">
    <property type="entry name" value="Rhodanese/Cell cycle control phosphatase"/>
    <property type="match status" value="1"/>
</dbReference>
<evidence type="ECO:0000313" key="3">
    <source>
        <dbReference type="Proteomes" id="UP001497516"/>
    </source>
</evidence>
<dbReference type="Pfam" id="PF00581">
    <property type="entry name" value="Rhodanese"/>
    <property type="match status" value="1"/>
</dbReference>
<dbReference type="PANTHER" id="PTHR44542:SF12">
    <property type="entry name" value="THIOSULFATE SULFURTRANSFERASE 18"/>
    <property type="match status" value="1"/>
</dbReference>
<proteinExistence type="predicted"/>
<sequence length="161" mass="17789">MGSLEESSGAAEVLTVDVHKAKSLIESGHLYVDVRTEEEFRAAHPDAMKVWKLRGQAEPEEVDPSSCAADDCMVTKIHNIPYMFNTSQGRVKNPDFLERVKKIFNQDDHLVVGCQSGVRSLSATADLLSAGFKHACNMGGGYLAWDKNGFPVKKHQLKEEL</sequence>
<evidence type="ECO:0000313" key="2">
    <source>
        <dbReference type="EMBL" id="CAL1361151.1"/>
    </source>
</evidence>
<organism evidence="2 3">
    <name type="scientific">Linum trigynum</name>
    <dbReference type="NCBI Taxonomy" id="586398"/>
    <lineage>
        <taxon>Eukaryota</taxon>
        <taxon>Viridiplantae</taxon>
        <taxon>Streptophyta</taxon>
        <taxon>Embryophyta</taxon>
        <taxon>Tracheophyta</taxon>
        <taxon>Spermatophyta</taxon>
        <taxon>Magnoliopsida</taxon>
        <taxon>eudicotyledons</taxon>
        <taxon>Gunneridae</taxon>
        <taxon>Pentapetalae</taxon>
        <taxon>rosids</taxon>
        <taxon>fabids</taxon>
        <taxon>Malpighiales</taxon>
        <taxon>Linaceae</taxon>
        <taxon>Linum</taxon>
    </lineage>
</organism>